<accession>A0A6J5VV73</accession>
<keyword evidence="5" id="KW-0812">Transmembrane</keyword>
<name>A0A6J5VV73_PRUAR</name>
<dbReference type="EMBL" id="CAEKDK010000008">
    <property type="protein sequence ID" value="CAB4291931.1"/>
    <property type="molecule type" value="Genomic_DNA"/>
</dbReference>
<feature type="domain" description="Histidine kinase" evidence="6">
    <location>
        <begin position="92"/>
        <end position="250"/>
    </location>
</feature>
<dbReference type="PANTHER" id="PTHR43719">
    <property type="entry name" value="TWO-COMPONENT HISTIDINE KINASE"/>
    <property type="match status" value="1"/>
</dbReference>
<feature type="transmembrane region" description="Helical" evidence="5">
    <location>
        <begin position="35"/>
        <end position="57"/>
    </location>
</feature>
<dbReference type="InterPro" id="IPR036890">
    <property type="entry name" value="HATPase_C_sf"/>
</dbReference>
<comment type="catalytic activity">
    <reaction evidence="1">
        <text>ATP + protein L-histidine = ADP + protein N-phospho-L-histidine.</text>
        <dbReference type="EC" id="2.7.13.3"/>
    </reaction>
</comment>
<keyword evidence="5" id="KW-1133">Transmembrane helix</keyword>
<keyword evidence="5" id="KW-0472">Membrane</keyword>
<proteinExistence type="predicted"/>
<dbReference type="InterPro" id="IPR003661">
    <property type="entry name" value="HisK_dim/P_dom"/>
</dbReference>
<dbReference type="AlphaFoldDB" id="A0A6J5VV73"/>
<evidence type="ECO:0000256" key="2">
    <source>
        <dbReference type="ARBA" id="ARBA00012438"/>
    </source>
</evidence>
<dbReference type="EC" id="2.7.13.3" evidence="2"/>
<keyword evidence="4" id="KW-0675">Receptor</keyword>
<dbReference type="PROSITE" id="PS50109">
    <property type="entry name" value="HIS_KIN"/>
    <property type="match status" value="1"/>
</dbReference>
<gene>
    <name evidence="7" type="ORF">CURHAP_LOCUS52335</name>
</gene>
<sequence length="393" mass="44126">MILGLKDGIGGILVYVLMAFPQSLLTGLVHKNCKVALILHIVMIVIMVVFIFSYIFLMLSAGRREMHLCVTLIKQMEATQRESMNKSLAFATASHYVRAALAGITSLIEISYDEVAPSSELETNLRQMDSCMKDLLGILNSILDTSQIEAAKMRLEEEEFEVAQLLEDVVDLYHPVGLRKGIDVALGPYDGSVIKFSRVKGDMGRLKQILCNLISNAVKFTPEGRAAVHAWVENPSFKNSIVASDRNIGVMRQLLCFFNKNIKAKADRETMNVGREFLRKSKYQYLKTMSRSKKQLLEKEVRLMHGEIRIVDKEIGERGTCIRSNLHLGIAATHTPSTSGLSIHAPSPRLNIRIPSPRIEGSVVVLLIKNKERRRISQKFLENLEIKVLVAEH</sequence>
<dbReference type="SMART" id="SM00388">
    <property type="entry name" value="HisKA"/>
    <property type="match status" value="1"/>
</dbReference>
<dbReference type="SUPFAM" id="SSF55874">
    <property type="entry name" value="ATPase domain of HSP90 chaperone/DNA topoisomerase II/histidine kinase"/>
    <property type="match status" value="1"/>
</dbReference>
<dbReference type="GO" id="GO:0000155">
    <property type="term" value="F:phosphorelay sensor kinase activity"/>
    <property type="evidence" value="ECO:0007669"/>
    <property type="project" value="InterPro"/>
</dbReference>
<evidence type="ECO:0000313" key="7">
    <source>
        <dbReference type="EMBL" id="CAB4291931.1"/>
    </source>
</evidence>
<evidence type="ECO:0000256" key="5">
    <source>
        <dbReference type="SAM" id="Phobius"/>
    </source>
</evidence>
<dbReference type="InterPro" id="IPR005467">
    <property type="entry name" value="His_kinase_dom"/>
</dbReference>
<protein>
    <recommendedName>
        <fullName evidence="2">histidine kinase</fullName>
        <ecNumber evidence="2">2.7.13.3</ecNumber>
    </recommendedName>
</protein>
<evidence type="ECO:0000256" key="3">
    <source>
        <dbReference type="ARBA" id="ARBA00022553"/>
    </source>
</evidence>
<dbReference type="SUPFAM" id="SSF47384">
    <property type="entry name" value="Homodimeric domain of signal transducing histidine kinase"/>
    <property type="match status" value="1"/>
</dbReference>
<evidence type="ECO:0000256" key="4">
    <source>
        <dbReference type="ARBA" id="ARBA00023170"/>
    </source>
</evidence>
<dbReference type="InterPro" id="IPR036097">
    <property type="entry name" value="HisK_dim/P_sf"/>
</dbReference>
<evidence type="ECO:0000256" key="1">
    <source>
        <dbReference type="ARBA" id="ARBA00000085"/>
    </source>
</evidence>
<dbReference type="PANTHER" id="PTHR43719:SF75">
    <property type="entry name" value="HISTIDINE KINASE CKI1"/>
    <property type="match status" value="1"/>
</dbReference>
<dbReference type="Gene3D" id="3.30.565.10">
    <property type="entry name" value="Histidine kinase-like ATPase, C-terminal domain"/>
    <property type="match status" value="1"/>
</dbReference>
<evidence type="ECO:0000259" key="6">
    <source>
        <dbReference type="PROSITE" id="PS50109"/>
    </source>
</evidence>
<dbReference type="Proteomes" id="UP000507222">
    <property type="component" value="Unassembled WGS sequence"/>
</dbReference>
<organism evidence="7 8">
    <name type="scientific">Prunus armeniaca</name>
    <name type="common">Apricot</name>
    <name type="synonym">Armeniaca vulgaris</name>
    <dbReference type="NCBI Taxonomy" id="36596"/>
    <lineage>
        <taxon>Eukaryota</taxon>
        <taxon>Viridiplantae</taxon>
        <taxon>Streptophyta</taxon>
        <taxon>Embryophyta</taxon>
        <taxon>Tracheophyta</taxon>
        <taxon>Spermatophyta</taxon>
        <taxon>Magnoliopsida</taxon>
        <taxon>eudicotyledons</taxon>
        <taxon>Gunneridae</taxon>
        <taxon>Pentapetalae</taxon>
        <taxon>rosids</taxon>
        <taxon>fabids</taxon>
        <taxon>Rosales</taxon>
        <taxon>Rosaceae</taxon>
        <taxon>Amygdaloideae</taxon>
        <taxon>Amygdaleae</taxon>
        <taxon>Prunus</taxon>
    </lineage>
</organism>
<keyword evidence="3" id="KW-0597">Phosphoprotein</keyword>
<feature type="transmembrane region" description="Helical" evidence="5">
    <location>
        <begin position="12"/>
        <end position="29"/>
    </location>
</feature>
<dbReference type="InterPro" id="IPR050956">
    <property type="entry name" value="2C_system_His_kinase"/>
</dbReference>
<evidence type="ECO:0000313" key="8">
    <source>
        <dbReference type="Proteomes" id="UP000507222"/>
    </source>
</evidence>
<reference evidence="7 8" key="1">
    <citation type="submission" date="2020-05" db="EMBL/GenBank/DDBJ databases">
        <authorList>
            <person name="Campoy J."/>
            <person name="Schneeberger K."/>
            <person name="Spophaly S."/>
        </authorList>
    </citation>
    <scope>NUCLEOTIDE SEQUENCE [LARGE SCALE GENOMIC DNA]</scope>
    <source>
        <strain evidence="7">PruArmRojPasFocal</strain>
    </source>
</reference>
<dbReference type="Gene3D" id="1.10.287.130">
    <property type="match status" value="1"/>
</dbReference>